<sequence length="202" mass="22753">MSCRRGGPTKGAPRHQNSVAFKHNKHSKKSKKIEGISHMGLCPKCQGIIEWRKKYRKYKPLKAPRKCGSCSKRAIVRAYHVICGPCRSAKQVCAKCLLPCNQWKSVGGGEEEEEEEEAGGAQADNNPNGNHVDTNESKPNDGIYEEEDKKGAVVDTETNEEKSVNPSSSKPQPTRKELNERLNDPDLRERERRTILRKLDQM</sequence>
<feature type="region of interest" description="Disordered" evidence="1">
    <location>
        <begin position="1"/>
        <end position="32"/>
    </location>
</feature>
<gene>
    <name evidence="2" type="ORF">BIGN1055_LOCUS132</name>
</gene>
<dbReference type="Pfam" id="PF10217">
    <property type="entry name" value="DUF2039"/>
    <property type="match status" value="1"/>
</dbReference>
<name>A0A6T9YCD9_BIGNA</name>
<dbReference type="PANTHER" id="PTHR22876">
    <property type="entry name" value="ZGC:101016"/>
    <property type="match status" value="1"/>
</dbReference>
<feature type="compositionally biased region" description="Basic and acidic residues" evidence="1">
    <location>
        <begin position="174"/>
        <end position="202"/>
    </location>
</feature>
<evidence type="ECO:0000256" key="1">
    <source>
        <dbReference type="SAM" id="MobiDB-lite"/>
    </source>
</evidence>
<accession>A0A6T9YCD9</accession>
<dbReference type="AlphaFoldDB" id="A0A6T9YCD9"/>
<feature type="region of interest" description="Disordered" evidence="1">
    <location>
        <begin position="109"/>
        <end position="202"/>
    </location>
</feature>
<proteinExistence type="predicted"/>
<feature type="compositionally biased region" description="Acidic residues" evidence="1">
    <location>
        <begin position="109"/>
        <end position="118"/>
    </location>
</feature>
<evidence type="ECO:0000313" key="2">
    <source>
        <dbReference type="EMBL" id="CAD9576051.1"/>
    </source>
</evidence>
<dbReference type="InterPro" id="IPR019351">
    <property type="entry name" value="DUF2039"/>
</dbReference>
<protein>
    <submittedName>
        <fullName evidence="2">Uncharacterized protein</fullName>
    </submittedName>
</protein>
<feature type="compositionally biased region" description="Basic residues" evidence="1">
    <location>
        <begin position="22"/>
        <end position="31"/>
    </location>
</feature>
<reference evidence="2" key="1">
    <citation type="submission" date="2021-01" db="EMBL/GenBank/DDBJ databases">
        <authorList>
            <person name="Corre E."/>
            <person name="Pelletier E."/>
            <person name="Niang G."/>
            <person name="Scheremetjew M."/>
            <person name="Finn R."/>
            <person name="Kale V."/>
            <person name="Holt S."/>
            <person name="Cochrane G."/>
            <person name="Meng A."/>
            <person name="Brown T."/>
            <person name="Cohen L."/>
        </authorList>
    </citation>
    <scope>NUCLEOTIDE SEQUENCE</scope>
    <source>
        <strain evidence="2">CCMP1258.1</strain>
    </source>
</reference>
<feature type="compositionally biased region" description="Polar residues" evidence="1">
    <location>
        <begin position="123"/>
        <end position="132"/>
    </location>
</feature>
<dbReference type="EMBL" id="HBHA01000196">
    <property type="protein sequence ID" value="CAD9576051.1"/>
    <property type="molecule type" value="Transcribed_RNA"/>
</dbReference>
<organism evidence="2">
    <name type="scientific">Bigelowiella natans</name>
    <name type="common">Pedinomonas minutissima</name>
    <name type="synonym">Chlorarachnion sp. (strain CCMP621)</name>
    <dbReference type="NCBI Taxonomy" id="227086"/>
    <lineage>
        <taxon>Eukaryota</taxon>
        <taxon>Sar</taxon>
        <taxon>Rhizaria</taxon>
        <taxon>Cercozoa</taxon>
        <taxon>Chlorarachniophyceae</taxon>
        <taxon>Bigelowiella</taxon>
    </lineage>
</organism>
<dbReference type="PANTHER" id="PTHR22876:SF5">
    <property type="entry name" value="CHROMOSOME 9 OPEN READING FRAME 85"/>
    <property type="match status" value="1"/>
</dbReference>